<organism evidence="2">
    <name type="scientific">Arthrobacter saudimassiliensis</name>
    <dbReference type="NCBI Taxonomy" id="1461584"/>
    <lineage>
        <taxon>Bacteria</taxon>
        <taxon>Bacillati</taxon>
        <taxon>Actinomycetota</taxon>
        <taxon>Actinomycetes</taxon>
        <taxon>Micrococcales</taxon>
        <taxon>Micrococcaceae</taxon>
        <taxon>Arthrobacter</taxon>
    </lineage>
</organism>
<accession>A0A078MTL1</accession>
<proteinExistence type="predicted"/>
<dbReference type="EMBL" id="LN483072">
    <property type="protein sequence ID" value="CEA09665.1"/>
    <property type="molecule type" value="Genomic_DNA"/>
</dbReference>
<keyword evidence="1" id="KW-0175">Coiled coil</keyword>
<evidence type="ECO:0000256" key="1">
    <source>
        <dbReference type="SAM" id="Coils"/>
    </source>
</evidence>
<sequence length="630" mass="67900">MDFDDGAADQLIAACDKAAGALRGQRGPRASVTGEALAEFRGPFADLFRRNVSAQSAARTTLINALEDVAQQVRFAKSQAEQARQDLKEQQARNLWKMLEEGIVAAGADYLRDLIPGLSTPGELSESEVRRPEVSVPPLVLEPHNWAAGGAAETSSAVPDALTKAASSISDQADAADPVCQDVVRALARFQEACTWAVTDVGSFAPAASQYNQDDRDDAGKLSQIGQAFSAAGQGDLTRAVELSSTALALAVSPGQVRGEALLKFLETATPVDLAVASTNPGLLTHLAAISPERIAEWWAGLQASGGAANGFTAQQLVLLESAPKVFGSLDGVPATARVHANSLAAIEDIAAAEAELAKLREIGSDDSEARRAMLEKEIDYLKRVEAGQVQLYLYNRDESRIIEMIGVPGPDTQRTVTYVPGTFTSPKSFYDDSVQTFSDYLVRTVPGTVAFVYKDGLFPGENQKEGGEDLRRLLEANDPQLGYDAGRQLAGFHEGMRTDPVLQGTEQIGIGHSWGYQNLTSSEIHGVDYDKSISLSGAGMHEEWEPDKDTRYSNFVYESDALLWAQKTGQVWDGKVPSDHESFTNHEYTVPNEGSFWPDSTPLEDHSLPTTDSADNKQLLEDVVREVLK</sequence>
<protein>
    <submittedName>
        <fullName evidence="2">Uncharacterized protein</fullName>
    </submittedName>
</protein>
<feature type="coiled-coil region" evidence="1">
    <location>
        <begin position="66"/>
        <end position="93"/>
    </location>
</feature>
<reference evidence="2" key="1">
    <citation type="submission" date="2014-07" db="EMBL/GenBank/DDBJ databases">
        <authorList>
            <person name="Urmite Genomes Urmite Genomes"/>
        </authorList>
    </citation>
    <scope>NUCLEOTIDE SEQUENCE</scope>
    <source>
        <strain evidence="2">11W110_air</strain>
    </source>
</reference>
<dbReference type="AlphaFoldDB" id="A0A078MTL1"/>
<dbReference type="PATRIC" id="fig|1461584.3.peg.3013"/>
<evidence type="ECO:0000313" key="2">
    <source>
        <dbReference type="EMBL" id="CEA09665.1"/>
    </source>
</evidence>
<gene>
    <name evidence="2" type="ORF">BN1051_03037</name>
</gene>
<name>A0A078MTL1_9MICC</name>